<proteinExistence type="predicted"/>
<dbReference type="Proteomes" id="UP001165960">
    <property type="component" value="Unassembled WGS sequence"/>
</dbReference>
<organism evidence="1 2">
    <name type="scientific">Entomophthora muscae</name>
    <dbReference type="NCBI Taxonomy" id="34485"/>
    <lineage>
        <taxon>Eukaryota</taxon>
        <taxon>Fungi</taxon>
        <taxon>Fungi incertae sedis</taxon>
        <taxon>Zoopagomycota</taxon>
        <taxon>Entomophthoromycotina</taxon>
        <taxon>Entomophthoromycetes</taxon>
        <taxon>Entomophthorales</taxon>
        <taxon>Entomophthoraceae</taxon>
        <taxon>Entomophthora</taxon>
    </lineage>
</organism>
<comment type="caution">
    <text evidence="1">The sequence shown here is derived from an EMBL/GenBank/DDBJ whole genome shotgun (WGS) entry which is preliminary data.</text>
</comment>
<keyword evidence="2" id="KW-1185">Reference proteome</keyword>
<name>A0ACC2U0C0_9FUNG</name>
<accession>A0ACC2U0C0</accession>
<reference evidence="1" key="1">
    <citation type="submission" date="2022-04" db="EMBL/GenBank/DDBJ databases">
        <title>Genome of the entomopathogenic fungus Entomophthora muscae.</title>
        <authorList>
            <person name="Elya C."/>
            <person name="Lovett B.R."/>
            <person name="Lee E."/>
            <person name="Macias A.M."/>
            <person name="Hajek A.E."/>
            <person name="De Bivort B.L."/>
            <person name="Kasson M.T."/>
            <person name="De Fine Licht H.H."/>
            <person name="Stajich J.E."/>
        </authorList>
    </citation>
    <scope>NUCLEOTIDE SEQUENCE</scope>
    <source>
        <strain evidence="1">Berkeley</strain>
    </source>
</reference>
<dbReference type="EMBL" id="QTSX02001583">
    <property type="protein sequence ID" value="KAJ9080249.1"/>
    <property type="molecule type" value="Genomic_DNA"/>
</dbReference>
<evidence type="ECO:0000313" key="1">
    <source>
        <dbReference type="EMBL" id="KAJ9080249.1"/>
    </source>
</evidence>
<evidence type="ECO:0000313" key="2">
    <source>
        <dbReference type="Proteomes" id="UP001165960"/>
    </source>
</evidence>
<sequence length="299" mass="33352">MSRFVRQSKYRHVFGKSSKRDQCYDNLRISPNAWDSNIVKTNPLFLSVNWNAGGGGAFVVIPLEKTGKLSKNFPLFSGHSGPVLDTDFANFNDHVIASASEDGKVMIWNIPEFSTEGEEVENLETAAVTLHGHNKKVGGVLFHPTADNVLASSSADLTIKLWDIESGKQRQELTGHGDLIQSFTWNWNGNLIASTCRDKKIRIFDARSNKIVQEGNGHQGIKGSRVAWLGNSDRMVTTGFSRSSDRQINVWNTGDLSKPVKKMDVDTSSGILMPFFDSDVKILYVAGKRWKYKILRICQ</sequence>
<protein>
    <submittedName>
        <fullName evidence="1">Coronin-like protein crn1</fullName>
    </submittedName>
</protein>
<gene>
    <name evidence="1" type="primary">CRN1_2</name>
    <name evidence="1" type="ORF">DSO57_1027093</name>
</gene>